<dbReference type="Gene3D" id="1.25.40.10">
    <property type="entry name" value="Tetratricopeptide repeat domain"/>
    <property type="match status" value="1"/>
</dbReference>
<feature type="region of interest" description="Disordered" evidence="1">
    <location>
        <begin position="1066"/>
        <end position="1097"/>
    </location>
</feature>
<dbReference type="Proteomes" id="UP000639643">
    <property type="component" value="Unassembled WGS sequence"/>
</dbReference>
<feature type="compositionally biased region" description="Basic and acidic residues" evidence="1">
    <location>
        <begin position="1066"/>
        <end position="1078"/>
    </location>
</feature>
<reference evidence="2" key="1">
    <citation type="journal article" date="2020" name="Phytopathology">
        <title>Genome Sequence Resources of Colletotrichum truncatum, C. plurivorum, C. musicola, and C. sojae: Four Species Pathogenic to Soybean (Glycine max).</title>
        <authorList>
            <person name="Rogerio F."/>
            <person name="Boufleur T.R."/>
            <person name="Ciampi-Guillardi M."/>
            <person name="Sukno S.A."/>
            <person name="Thon M.R."/>
            <person name="Massola Junior N.S."/>
            <person name="Baroncelli R."/>
        </authorList>
    </citation>
    <scope>NUCLEOTIDE SEQUENCE</scope>
    <source>
        <strain evidence="2">LFN0074</strain>
    </source>
</reference>
<dbReference type="AlphaFoldDB" id="A0A8H6KPM5"/>
<organism evidence="2 3">
    <name type="scientific">Colletotrichum musicola</name>
    <dbReference type="NCBI Taxonomy" id="2175873"/>
    <lineage>
        <taxon>Eukaryota</taxon>
        <taxon>Fungi</taxon>
        <taxon>Dikarya</taxon>
        <taxon>Ascomycota</taxon>
        <taxon>Pezizomycotina</taxon>
        <taxon>Sordariomycetes</taxon>
        <taxon>Hypocreomycetidae</taxon>
        <taxon>Glomerellales</taxon>
        <taxon>Glomerellaceae</taxon>
        <taxon>Colletotrichum</taxon>
        <taxon>Colletotrichum orchidearum species complex</taxon>
    </lineage>
</organism>
<evidence type="ECO:0000313" key="3">
    <source>
        <dbReference type="Proteomes" id="UP000639643"/>
    </source>
</evidence>
<gene>
    <name evidence="2" type="ORF">CMUS01_05808</name>
</gene>
<keyword evidence="3" id="KW-1185">Reference proteome</keyword>
<proteinExistence type="predicted"/>
<evidence type="ECO:0000313" key="2">
    <source>
        <dbReference type="EMBL" id="KAF6835357.1"/>
    </source>
</evidence>
<name>A0A8H6KPM5_9PEZI</name>
<protein>
    <recommendedName>
        <fullName evidence="4">MalT-like TPR region domain-containing protein</fullName>
    </recommendedName>
</protein>
<evidence type="ECO:0008006" key="4">
    <source>
        <dbReference type="Google" id="ProtNLM"/>
    </source>
</evidence>
<feature type="region of interest" description="Disordered" evidence="1">
    <location>
        <begin position="290"/>
        <end position="320"/>
    </location>
</feature>
<accession>A0A8H6KPM5</accession>
<dbReference type="InterPro" id="IPR011990">
    <property type="entry name" value="TPR-like_helical_dom_sf"/>
</dbReference>
<sequence>MVTRPSHHHFEVRLWFTARWVSLKDALDRSNAKNAKTIGSSHSKKTKTLQVRQGGHYDPGTQNRQQNLLEILFLLAFQPTESDARSMNSIAESISISYNGPTRTACITFTSTDIFLKKKKPVEAIGELETVLESAIHKRSSSQCLIVADEITSWMVMEMHVRSLSARFTLPRGMEVAGFFYLECREHHRPDLDPKSARISTLERELPGITASFLSEVFDAFKKIEVDMVDRRIPPGCHSELVLVNDHPSKNRNNFQNIKPLLETRLDQHVQSAFGRKTPPGVLAISSEVSMHSTRTDEAPAPRRHPPQYDSCPSNPDIPETTAALSERRSSIPNNSMSQLGHPHTTEKVAKFHAEDSHPHTTERIVEAFIQDSQPKRALSVLTAYKNESGSTQAYSLSMRVSHAVALLYIGHLTDAGNESWEAYRSIQTERKHTQTAKHDLRDFEEEALYRHTDALFHLGHYDDILARQSLAPLKKSLLEVKERRLSMSDADSQDESIASSYNYEIMAMEISLEIALAKIRMLRGDYETSLRLITSTLERAVVLLGENDMWTLQAALDTCHIQILTSNVTGAADLAHKSMATVSRHFGAKSLLAIEGESTLISVYEAEGRLDHALDSAKELCAAIDSNPNLEPYHIQSLRCKGQLGRLHIRCGNFKEAEAVLQSAYSSSSGSLWRSEHLHPMIPAIRSDLALAQYHLGKIDIARRAISWTLKMQLEEYERISRQRLWDGVAADLNRGTLQKIRCTFEDNMRGDTREQTHMLHPDLLNTLLSFAKIEASSKDIDVGLVVDALHVVREAGMKKLGESNELTLDASISLGKILSSIDTRRKAELQSFGLHLETWDHGYYFDFVVGQAVVSGPTAELREGIIDASTSKGNQDPQDDTKSESLVAELIGVHVRPNMEPYHPTILRSIQESIAADIILGERTQNQQSPMSLKEKIEIIIRMQETRPGWDHPDRLRSMLILLVLQISSNDSFGEIERTCEDLCQRLKKPEVRSQRLVSCLNLEEVLARLLVARIPEFEKYVGGLLGAIADDCEKYLAEQEDVALKETLKGLRYRCQSALLRLQTKDQSSEDKVSDPDDSGVQSGGTSIHRKAAA</sequence>
<evidence type="ECO:0000256" key="1">
    <source>
        <dbReference type="SAM" id="MobiDB-lite"/>
    </source>
</evidence>
<dbReference type="SUPFAM" id="SSF48452">
    <property type="entry name" value="TPR-like"/>
    <property type="match status" value="1"/>
</dbReference>
<dbReference type="OrthoDB" id="5986190at2759"/>
<comment type="caution">
    <text evidence="2">The sequence shown here is derived from an EMBL/GenBank/DDBJ whole genome shotgun (WGS) entry which is preliminary data.</text>
</comment>
<dbReference type="EMBL" id="WIGM01000179">
    <property type="protein sequence ID" value="KAF6835357.1"/>
    <property type="molecule type" value="Genomic_DNA"/>
</dbReference>